<name>A0A504UW87_9HYPH</name>
<dbReference type="AlphaFoldDB" id="A0A504UW87"/>
<dbReference type="Gene3D" id="1.10.10.60">
    <property type="entry name" value="Homeodomain-like"/>
    <property type="match status" value="1"/>
</dbReference>
<dbReference type="Pfam" id="PF12625">
    <property type="entry name" value="Arabinose_bd"/>
    <property type="match status" value="1"/>
</dbReference>
<evidence type="ECO:0000313" key="6">
    <source>
        <dbReference type="Proteomes" id="UP000316429"/>
    </source>
</evidence>
<accession>A0A504UW87</accession>
<keyword evidence="1" id="KW-0805">Transcription regulation</keyword>
<organism evidence="5 6">
    <name type="scientific">Rhizobium glycinendophyticum</name>
    <dbReference type="NCBI Taxonomy" id="2589807"/>
    <lineage>
        <taxon>Bacteria</taxon>
        <taxon>Pseudomonadati</taxon>
        <taxon>Pseudomonadota</taxon>
        <taxon>Alphaproteobacteria</taxon>
        <taxon>Hyphomicrobiales</taxon>
        <taxon>Rhizobiaceae</taxon>
        <taxon>Rhizobium/Agrobacterium group</taxon>
        <taxon>Rhizobium</taxon>
    </lineage>
</organism>
<dbReference type="SUPFAM" id="SSF46689">
    <property type="entry name" value="Homeodomain-like"/>
    <property type="match status" value="1"/>
</dbReference>
<evidence type="ECO:0000259" key="4">
    <source>
        <dbReference type="PROSITE" id="PS01124"/>
    </source>
</evidence>
<evidence type="ECO:0000313" key="5">
    <source>
        <dbReference type="EMBL" id="TPP09442.1"/>
    </source>
</evidence>
<dbReference type="PANTHER" id="PTHR47894:SF1">
    <property type="entry name" value="HTH-TYPE TRANSCRIPTIONAL REGULATOR VQSM"/>
    <property type="match status" value="1"/>
</dbReference>
<evidence type="ECO:0000256" key="2">
    <source>
        <dbReference type="ARBA" id="ARBA00023125"/>
    </source>
</evidence>
<keyword evidence="3" id="KW-0804">Transcription</keyword>
<proteinExistence type="predicted"/>
<dbReference type="InterPro" id="IPR009057">
    <property type="entry name" value="Homeodomain-like_sf"/>
</dbReference>
<dbReference type="GO" id="GO:0003700">
    <property type="term" value="F:DNA-binding transcription factor activity"/>
    <property type="evidence" value="ECO:0007669"/>
    <property type="project" value="InterPro"/>
</dbReference>
<keyword evidence="2" id="KW-0238">DNA-binding</keyword>
<evidence type="ECO:0000256" key="3">
    <source>
        <dbReference type="ARBA" id="ARBA00023163"/>
    </source>
</evidence>
<gene>
    <name evidence="5" type="ORF">FJQ55_00770</name>
</gene>
<reference evidence="5 6" key="1">
    <citation type="submission" date="2019-06" db="EMBL/GenBank/DDBJ databases">
        <title>Rhizobium sp. CL12 isolated from roots of soybean.</title>
        <authorList>
            <person name="Wang C."/>
        </authorList>
    </citation>
    <scope>NUCLEOTIDE SEQUENCE [LARGE SCALE GENOMIC DNA]</scope>
    <source>
        <strain evidence="5 6">CL12</strain>
    </source>
</reference>
<keyword evidence="6" id="KW-1185">Reference proteome</keyword>
<sequence>MSGRSLTDELTTVAGLASAVVVHAQSYGIDINPICKALEIDPACFQDMTARISLDRLCRLLEACALLSNDEAFGVTSVKAYEAGSTGPFGYGLMSAPTGLDLVRFLDQHIQYVTHTSYSRLVIDVQGAHLSWTFAPIIVKRDQYVDMSVGLVMQRVRDLAGATADLVEVELERPRPRNLQPFRHYLSKRVNFGAGMNCVHFPQAFLETHNPTGDRRLFELMDLQCRSLRPPTAELPSDFVDQVRRHLLVHVSQDDYPLSEIAPYFGLSERTFQRRLAEHGTSLNELRDGIRRDVSYNLLTESELPISEICYRLGYSAPSAFTRSVTRWFGSTPSEVRERKSA</sequence>
<dbReference type="PANTHER" id="PTHR47894">
    <property type="entry name" value="HTH-TYPE TRANSCRIPTIONAL REGULATOR GADX"/>
    <property type="match status" value="1"/>
</dbReference>
<evidence type="ECO:0000256" key="1">
    <source>
        <dbReference type="ARBA" id="ARBA00023015"/>
    </source>
</evidence>
<dbReference type="GO" id="GO:0005829">
    <property type="term" value="C:cytosol"/>
    <property type="evidence" value="ECO:0007669"/>
    <property type="project" value="TreeGrafter"/>
</dbReference>
<feature type="domain" description="HTH araC/xylS-type" evidence="4">
    <location>
        <begin position="241"/>
        <end position="339"/>
    </location>
</feature>
<dbReference type="Proteomes" id="UP000316429">
    <property type="component" value="Unassembled WGS sequence"/>
</dbReference>
<dbReference type="InterPro" id="IPR018060">
    <property type="entry name" value="HTH_AraC"/>
</dbReference>
<comment type="caution">
    <text evidence="5">The sequence shown here is derived from an EMBL/GenBank/DDBJ whole genome shotgun (WGS) entry which is preliminary data.</text>
</comment>
<dbReference type="InterPro" id="IPR032687">
    <property type="entry name" value="AraC-type_N"/>
</dbReference>
<dbReference type="Pfam" id="PF12833">
    <property type="entry name" value="HTH_18"/>
    <property type="match status" value="1"/>
</dbReference>
<dbReference type="SMART" id="SM00342">
    <property type="entry name" value="HTH_ARAC"/>
    <property type="match status" value="1"/>
</dbReference>
<dbReference type="PROSITE" id="PS01124">
    <property type="entry name" value="HTH_ARAC_FAMILY_2"/>
    <property type="match status" value="1"/>
</dbReference>
<dbReference type="GO" id="GO:0000976">
    <property type="term" value="F:transcription cis-regulatory region binding"/>
    <property type="evidence" value="ECO:0007669"/>
    <property type="project" value="TreeGrafter"/>
</dbReference>
<dbReference type="EMBL" id="VFYP01000001">
    <property type="protein sequence ID" value="TPP09442.1"/>
    <property type="molecule type" value="Genomic_DNA"/>
</dbReference>
<protein>
    <submittedName>
        <fullName evidence="5">AraC family transcriptional regulator</fullName>
    </submittedName>
</protein>
<dbReference type="RefSeq" id="WP_140825834.1">
    <property type="nucleotide sequence ID" value="NZ_VFYP01000001.1"/>
</dbReference>
<dbReference type="OrthoDB" id="9805730at2"/>